<keyword evidence="2" id="KW-1185">Reference proteome</keyword>
<dbReference type="RefSeq" id="WP_186283088.1">
    <property type="nucleotide sequence ID" value="NZ_JACMSF010000015.1"/>
</dbReference>
<evidence type="ECO:0000313" key="2">
    <source>
        <dbReference type="Proteomes" id="UP000584670"/>
    </source>
</evidence>
<proteinExistence type="predicted"/>
<dbReference type="EMBL" id="JACMSF010000015">
    <property type="protein sequence ID" value="MBC2903204.1"/>
    <property type="molecule type" value="Genomic_DNA"/>
</dbReference>
<dbReference type="AlphaFoldDB" id="A0A7X1M9F1"/>
<dbReference type="Proteomes" id="UP000584670">
    <property type="component" value="Unassembled WGS sequence"/>
</dbReference>
<sequence>MNRIRLALHRLFRRPATTKPMRLYTRRVPDGVYLDLEEYFTHVVTAIADDEDALALLMEIIDDRSVSREHNGWEPEKLLMEHLALKVGYEVPVRGEALARLAKRLEAAVPKPVVIPAQRREGGAAV</sequence>
<evidence type="ECO:0000313" key="1">
    <source>
        <dbReference type="EMBL" id="MBC2903204.1"/>
    </source>
</evidence>
<accession>A0A7X1M9F1</accession>
<reference evidence="1 2" key="1">
    <citation type="submission" date="2020-08" db="EMBL/GenBank/DDBJ databases">
        <title>Streptomyces sp. PSKA01 genome sequencing and assembly.</title>
        <authorList>
            <person name="Mandal S."/>
            <person name="Maiti P.K."/>
            <person name="Das P."/>
        </authorList>
    </citation>
    <scope>NUCLEOTIDE SEQUENCE [LARGE SCALE GENOMIC DNA]</scope>
    <source>
        <strain evidence="1 2">PSKA01</strain>
    </source>
</reference>
<organism evidence="1 2">
    <name type="scientific">Streptomyces cupreus</name>
    <dbReference type="NCBI Taxonomy" id="2759956"/>
    <lineage>
        <taxon>Bacteria</taxon>
        <taxon>Bacillati</taxon>
        <taxon>Actinomycetota</taxon>
        <taxon>Actinomycetes</taxon>
        <taxon>Kitasatosporales</taxon>
        <taxon>Streptomycetaceae</taxon>
        <taxon>Streptomyces</taxon>
    </lineage>
</organism>
<gene>
    <name evidence="1" type="ORF">H4N64_16615</name>
</gene>
<name>A0A7X1M9F1_9ACTN</name>
<comment type="caution">
    <text evidence="1">The sequence shown here is derived from an EMBL/GenBank/DDBJ whole genome shotgun (WGS) entry which is preliminary data.</text>
</comment>
<protein>
    <submittedName>
        <fullName evidence="1">Uncharacterized protein</fullName>
    </submittedName>
</protein>